<keyword evidence="1" id="KW-0812">Transmembrane</keyword>
<evidence type="ECO:0000259" key="2">
    <source>
        <dbReference type="Pfam" id="PF01464"/>
    </source>
</evidence>
<dbReference type="SUPFAM" id="SSF53955">
    <property type="entry name" value="Lysozyme-like"/>
    <property type="match status" value="1"/>
</dbReference>
<evidence type="ECO:0000256" key="1">
    <source>
        <dbReference type="SAM" id="Phobius"/>
    </source>
</evidence>
<feature type="transmembrane region" description="Helical" evidence="1">
    <location>
        <begin position="6"/>
        <end position="26"/>
    </location>
</feature>
<dbReference type="Gene3D" id="1.10.530.10">
    <property type="match status" value="1"/>
</dbReference>
<dbReference type="InterPro" id="IPR008258">
    <property type="entry name" value="Transglycosylase_SLT_dom_1"/>
</dbReference>
<organism evidence="3 4">
    <name type="scientific">Reticulibacter mediterranei</name>
    <dbReference type="NCBI Taxonomy" id="2778369"/>
    <lineage>
        <taxon>Bacteria</taxon>
        <taxon>Bacillati</taxon>
        <taxon>Chloroflexota</taxon>
        <taxon>Ktedonobacteria</taxon>
        <taxon>Ktedonobacterales</taxon>
        <taxon>Reticulibacteraceae</taxon>
        <taxon>Reticulibacter</taxon>
    </lineage>
</organism>
<comment type="caution">
    <text evidence="3">The sequence shown here is derived from an EMBL/GenBank/DDBJ whole genome shotgun (WGS) entry which is preliminary data.</text>
</comment>
<reference evidence="3" key="1">
    <citation type="submission" date="2020-10" db="EMBL/GenBank/DDBJ databases">
        <title>Taxonomic study of unclassified bacteria belonging to the class Ktedonobacteria.</title>
        <authorList>
            <person name="Yabe S."/>
            <person name="Wang C.M."/>
            <person name="Zheng Y."/>
            <person name="Sakai Y."/>
            <person name="Cavaletti L."/>
            <person name="Monciardini P."/>
            <person name="Donadio S."/>
        </authorList>
    </citation>
    <scope>NUCLEOTIDE SEQUENCE</scope>
    <source>
        <strain evidence="3">ID150040</strain>
    </source>
</reference>
<dbReference type="CDD" id="cd00254">
    <property type="entry name" value="LT-like"/>
    <property type="match status" value="1"/>
</dbReference>
<accession>A0A8J3ITI1</accession>
<keyword evidence="1" id="KW-1133">Transmembrane helix</keyword>
<dbReference type="PANTHER" id="PTHR37423">
    <property type="entry name" value="SOLUBLE LYTIC MUREIN TRANSGLYCOSYLASE-RELATED"/>
    <property type="match status" value="1"/>
</dbReference>
<dbReference type="RefSeq" id="WP_220207236.1">
    <property type="nucleotide sequence ID" value="NZ_BNJK01000001.1"/>
</dbReference>
<keyword evidence="1" id="KW-0472">Membrane</keyword>
<dbReference type="EMBL" id="BNJK01000001">
    <property type="protein sequence ID" value="GHO96630.1"/>
    <property type="molecule type" value="Genomic_DNA"/>
</dbReference>
<name>A0A8J3ITI1_9CHLR</name>
<dbReference type="AlphaFoldDB" id="A0A8J3ITI1"/>
<evidence type="ECO:0000313" key="3">
    <source>
        <dbReference type="EMBL" id="GHO96630.1"/>
    </source>
</evidence>
<dbReference type="Pfam" id="PF01464">
    <property type="entry name" value="SLT"/>
    <property type="match status" value="1"/>
</dbReference>
<dbReference type="PANTHER" id="PTHR37423:SF2">
    <property type="entry name" value="MEMBRANE-BOUND LYTIC MUREIN TRANSGLYCOSYLASE C"/>
    <property type="match status" value="1"/>
</dbReference>
<feature type="domain" description="Transglycosylase SLT" evidence="2">
    <location>
        <begin position="63"/>
        <end position="157"/>
    </location>
</feature>
<proteinExistence type="predicted"/>
<dbReference type="Proteomes" id="UP000597444">
    <property type="component" value="Unassembled WGS sequence"/>
</dbReference>
<evidence type="ECO:0000313" key="4">
    <source>
        <dbReference type="Proteomes" id="UP000597444"/>
    </source>
</evidence>
<protein>
    <recommendedName>
        <fullName evidence="2">Transglycosylase SLT domain-containing protein</fullName>
    </recommendedName>
</protein>
<gene>
    <name evidence="3" type="ORF">KSF_066780</name>
</gene>
<sequence>MGKWIAIGGLPLAAILLMSFCVLVTVSGNRALSMEGQPIGEQPSGASQPISEQESPYVPIARLAASKAGLPPDLFVRQIQVESGFNPTAVSPAGAVGIAQFLPTTAAGIGINPWNPQDALTGAARLMASYVKSYQGDYAKALAAYNAGSGGVSQAIAICCTQQRPWYQCLPMETRLYLQKILWI</sequence>
<dbReference type="InterPro" id="IPR023346">
    <property type="entry name" value="Lysozyme-like_dom_sf"/>
</dbReference>
<keyword evidence="4" id="KW-1185">Reference proteome</keyword>